<dbReference type="EC" id="3.1.4.3" evidence="2"/>
<dbReference type="NCBIfam" id="TIGR03396">
    <property type="entry name" value="PC_PLC"/>
    <property type="match status" value="1"/>
</dbReference>
<feature type="signal peptide" evidence="4">
    <location>
        <begin position="1"/>
        <end position="31"/>
    </location>
</feature>
<feature type="domain" description="Bacterial phospholipase C C-terminal" evidence="5">
    <location>
        <begin position="472"/>
        <end position="547"/>
    </location>
</feature>
<dbReference type="GO" id="GO:0016042">
    <property type="term" value="P:lipid catabolic process"/>
    <property type="evidence" value="ECO:0007669"/>
    <property type="project" value="InterPro"/>
</dbReference>
<dbReference type="OrthoDB" id="980947at2"/>
<evidence type="ECO:0000313" key="7">
    <source>
        <dbReference type="Proteomes" id="UP000030302"/>
    </source>
</evidence>
<evidence type="ECO:0000256" key="4">
    <source>
        <dbReference type="SAM" id="SignalP"/>
    </source>
</evidence>
<dbReference type="Pfam" id="PF05506">
    <property type="entry name" value="PLipase_C_C"/>
    <property type="match status" value="2"/>
</dbReference>
<evidence type="ECO:0000259" key="5">
    <source>
        <dbReference type="Pfam" id="PF05506"/>
    </source>
</evidence>
<dbReference type="GO" id="GO:0034480">
    <property type="term" value="F:phosphatidylcholine phospholipase C activity"/>
    <property type="evidence" value="ECO:0007669"/>
    <property type="project" value="UniProtKB-EC"/>
</dbReference>
<dbReference type="Proteomes" id="UP000030302">
    <property type="component" value="Chromosome"/>
</dbReference>
<dbReference type="AlphaFoldDB" id="A0A0A1F4E4"/>
<keyword evidence="4" id="KW-0732">Signal</keyword>
<dbReference type="InterPro" id="IPR007312">
    <property type="entry name" value="Phosphoesterase"/>
</dbReference>
<dbReference type="InterPro" id="IPR019546">
    <property type="entry name" value="TAT_signal_bac_arc"/>
</dbReference>
<dbReference type="PANTHER" id="PTHR31956:SF1">
    <property type="entry name" value="NON-SPECIFIC PHOSPHOLIPASE C1"/>
    <property type="match status" value="1"/>
</dbReference>
<keyword evidence="3 6" id="KW-0378">Hydrolase</keyword>
<dbReference type="InterPro" id="IPR008475">
    <property type="entry name" value="PLipase_C_C"/>
</dbReference>
<dbReference type="PANTHER" id="PTHR31956">
    <property type="entry name" value="NON-SPECIFIC PHOSPHOLIPASE C4-RELATED"/>
    <property type="match status" value="1"/>
</dbReference>
<evidence type="ECO:0000256" key="2">
    <source>
        <dbReference type="ARBA" id="ARBA00012018"/>
    </source>
</evidence>
<keyword evidence="7" id="KW-1185">Reference proteome</keyword>
<dbReference type="Gene3D" id="3.40.720.10">
    <property type="entry name" value="Alkaline Phosphatase, subunit A"/>
    <property type="match status" value="2"/>
</dbReference>
<name>A0A0A1F4E4_9BURK</name>
<proteinExistence type="inferred from homology"/>
<feature type="chain" id="PRO_5001973999" description="phospholipase C" evidence="4">
    <location>
        <begin position="32"/>
        <end position="657"/>
    </location>
</feature>
<dbReference type="HOGENOM" id="CLU_008770_1_0_4"/>
<dbReference type="InterPro" id="IPR017850">
    <property type="entry name" value="Alkaline_phosphatase_core_sf"/>
</dbReference>
<dbReference type="NCBIfam" id="TIGR01409">
    <property type="entry name" value="TAT_signal_seq"/>
    <property type="match status" value="1"/>
</dbReference>
<dbReference type="CDD" id="cd16014">
    <property type="entry name" value="PLC"/>
    <property type="match status" value="1"/>
</dbReference>
<dbReference type="InterPro" id="IPR006311">
    <property type="entry name" value="TAT_signal"/>
</dbReference>
<comment type="similarity">
    <text evidence="1">Belongs to the bacterial phospholipase C family.</text>
</comment>
<evidence type="ECO:0000256" key="1">
    <source>
        <dbReference type="ARBA" id="ARBA00009717"/>
    </source>
</evidence>
<protein>
    <recommendedName>
        <fullName evidence="2">phospholipase C</fullName>
        <ecNumber evidence="2">3.1.4.3</ecNumber>
    </recommendedName>
</protein>
<accession>A0A0A1F4E4</accession>
<dbReference type="PROSITE" id="PS51318">
    <property type="entry name" value="TAT"/>
    <property type="match status" value="1"/>
</dbReference>
<dbReference type="EMBL" id="CP009962">
    <property type="protein sequence ID" value="AIY39406.1"/>
    <property type="molecule type" value="Genomic_DNA"/>
</dbReference>
<sequence length="657" mass="72029">MAHSSRRKFLKGSVAAMGATMLPPAVQQALAAPAVSGTLGSVGHVVIFCQENRSFDHYFGTIKGARGFNDDHAATIQATTRNVFSQADSTGALYTPWRLNSSTASAQWLSDVPHDLNTGTAAWNKGRSDKWIPNKGMNSHTYMTRNDLPYHYALADAFTLCDNYFCSARTSTNPNRLYLMSGTIDPQGLNGGPATTNGFTYGSLTWQTYPEALQAAGISWRTYQEVDNYDDNALAWFKQFQNLPTNSPLYINGVQTRVLADFQNDVTNDTLPAVSWIVAPAAKSEHPSGSPNVGVDYVNQFLQALASNPAVWAKTVFIYTYDENGGFYDHVTTPTPPSGTANEFVSGVPIGLGSRVPTIVCSPWSRGGWVASEVFDHTSTIQFLEKWTGVTCPNISQWRRDVCGDLTSCFDFSVSNAAFPVLPNTAALATLATSQQSLPKPVPPAANTVMPPYEAGQKPLRVQPYQLNGWLTQDLANKQVWTNWSNGGSKPAPLQINVDNYRSDNPWMYTMAANATSRDYWHVISYGNGYYDLELLAPNQFYRRFKGYLSATAWQGQPEPQVQLTNNGVGQTVTILFDNSGTTNTAVFTLLDRITSASVTSQTITVAPKQTSTIQFTTTNGWYDLKITLGGDSNFMQSMVGYTEGQQGLTRPPVLRW</sequence>
<dbReference type="Pfam" id="PF04185">
    <property type="entry name" value="Phosphoesterase"/>
    <property type="match status" value="1"/>
</dbReference>
<reference evidence="7" key="1">
    <citation type="journal article" date="2014" name="Soil Biol. Biochem.">
        <title>Structure and function of bacterial communities in ageing soils: Insights from the Mendocino ecological staircase.</title>
        <authorList>
            <person name="Uroz S."/>
            <person name="Tech J.J."/>
            <person name="Sawaya N.A."/>
            <person name="Frey-Klett P."/>
            <person name="Leveau J.H.J."/>
        </authorList>
    </citation>
    <scope>NUCLEOTIDE SEQUENCE [LARGE SCALE GENOMIC DNA]</scope>
    <source>
        <strain evidence="7">Cal35</strain>
    </source>
</reference>
<organism evidence="6 7">
    <name type="scientific">Collimonas arenae</name>
    <dbReference type="NCBI Taxonomy" id="279058"/>
    <lineage>
        <taxon>Bacteria</taxon>
        <taxon>Pseudomonadati</taxon>
        <taxon>Pseudomonadota</taxon>
        <taxon>Betaproteobacteria</taxon>
        <taxon>Burkholderiales</taxon>
        <taxon>Oxalobacteraceae</taxon>
        <taxon>Collimonas</taxon>
    </lineage>
</organism>
<dbReference type="InterPro" id="IPR017767">
    <property type="entry name" value="PC-PLC"/>
</dbReference>
<gene>
    <name evidence="6" type="ORF">LT85_0246</name>
</gene>
<dbReference type="STRING" id="279058.LT85_0246"/>
<evidence type="ECO:0000313" key="6">
    <source>
        <dbReference type="EMBL" id="AIY39406.1"/>
    </source>
</evidence>
<feature type="domain" description="Bacterial phospholipase C C-terminal" evidence="5">
    <location>
        <begin position="564"/>
        <end position="641"/>
    </location>
</feature>
<dbReference type="KEGG" id="care:LT85_0246"/>
<evidence type="ECO:0000256" key="3">
    <source>
        <dbReference type="ARBA" id="ARBA00022801"/>
    </source>
</evidence>
<dbReference type="RefSeq" id="WP_038484301.1">
    <property type="nucleotide sequence ID" value="NZ_CP009962.1"/>
</dbReference>